<dbReference type="RefSeq" id="WP_077686746.1">
    <property type="nucleotide sequence ID" value="NZ_CP019606.1"/>
</dbReference>
<dbReference type="Gene3D" id="2.60.60.30">
    <property type="entry name" value="sav2460 like domains"/>
    <property type="match status" value="1"/>
</dbReference>
<gene>
    <name evidence="2" type="ORF">BW730_13760</name>
</gene>
<dbReference type="KEGG" id="tes:BW730_13760"/>
<dbReference type="STRING" id="1332264.BW730_13760"/>
<feature type="domain" description="TerD" evidence="1">
    <location>
        <begin position="2"/>
        <end position="184"/>
    </location>
</feature>
<organism evidence="2 3">
    <name type="scientific">Tessaracoccus aquimaris</name>
    <dbReference type="NCBI Taxonomy" id="1332264"/>
    <lineage>
        <taxon>Bacteria</taxon>
        <taxon>Bacillati</taxon>
        <taxon>Actinomycetota</taxon>
        <taxon>Actinomycetes</taxon>
        <taxon>Propionibacteriales</taxon>
        <taxon>Propionibacteriaceae</taxon>
        <taxon>Tessaracoccus</taxon>
    </lineage>
</organism>
<protein>
    <recommendedName>
        <fullName evidence="1">TerD domain-containing protein</fullName>
    </recommendedName>
</protein>
<evidence type="ECO:0000259" key="1">
    <source>
        <dbReference type="Pfam" id="PF02342"/>
    </source>
</evidence>
<accession>A0A1Q2CQN3</accession>
<dbReference type="Proteomes" id="UP000188145">
    <property type="component" value="Chromosome"/>
</dbReference>
<proteinExistence type="predicted"/>
<reference evidence="3" key="1">
    <citation type="submission" date="2017-02" db="EMBL/GenBank/DDBJ databases">
        <title>Tessaracoccus aquaemaris sp. nov., isolated from the intestine of a Korean rockfish, Sebastes schlegelii, in a marine aquaculture pond.</title>
        <authorList>
            <person name="Tak E.J."/>
            <person name="Bae J.-W."/>
        </authorList>
    </citation>
    <scope>NUCLEOTIDE SEQUENCE [LARGE SCALE GENOMIC DNA]</scope>
    <source>
        <strain evidence="3">NSG39</strain>
    </source>
</reference>
<evidence type="ECO:0000313" key="3">
    <source>
        <dbReference type="Proteomes" id="UP000188145"/>
    </source>
</evidence>
<dbReference type="EMBL" id="CP019606">
    <property type="protein sequence ID" value="AQP48412.1"/>
    <property type="molecule type" value="Genomic_DNA"/>
</dbReference>
<name>A0A1Q2CQN3_9ACTN</name>
<keyword evidence="3" id="KW-1185">Reference proteome</keyword>
<dbReference type="OrthoDB" id="3723143at2"/>
<evidence type="ECO:0000313" key="2">
    <source>
        <dbReference type="EMBL" id="AQP48412.1"/>
    </source>
</evidence>
<sequence length="189" mass="20690">MPRRLLQGAAVGLINTGDEPVQRVLIGATWSATNVDVDMCALLLTRHGTGYRVPSEQDFLYRNRRTTPDRSAFLAYLAPGQSIGPDRAQIMLDFSTMNPDVSRVVIAMSALKQGTTLREMGTLRTRAMDLATGETMYVYQHPTPTQLDAQCITLWTLDRAGNRWMGKVTATAYPGGPPALVRDYGAKAG</sequence>
<dbReference type="Pfam" id="PF02342">
    <property type="entry name" value="TerD"/>
    <property type="match status" value="1"/>
</dbReference>
<dbReference type="InterPro" id="IPR003325">
    <property type="entry name" value="TerD"/>
</dbReference>
<dbReference type="AlphaFoldDB" id="A0A1Q2CQN3"/>